<reference evidence="1 2" key="1">
    <citation type="submission" date="2018-05" db="EMBL/GenBank/DDBJ databases">
        <title>Genomic Encyclopedia of Type Strains, Phase IV (KMG-IV): sequencing the most valuable type-strain genomes for metagenomic binning, comparative biology and taxonomic classification.</title>
        <authorList>
            <person name="Goeker M."/>
        </authorList>
    </citation>
    <scope>NUCLEOTIDE SEQUENCE [LARGE SCALE GENOMIC DNA]</scope>
    <source>
        <strain evidence="1 2">DSM 28816</strain>
    </source>
</reference>
<gene>
    <name evidence="1" type="ORF">C8E03_111119</name>
</gene>
<evidence type="ECO:0000313" key="1">
    <source>
        <dbReference type="EMBL" id="PXV86919.1"/>
    </source>
</evidence>
<name>A0A318ETA6_9FIRM</name>
<organism evidence="1 2">
    <name type="scientific">Lachnotalea glycerini</name>
    <dbReference type="NCBI Taxonomy" id="1763509"/>
    <lineage>
        <taxon>Bacteria</taxon>
        <taxon>Bacillati</taxon>
        <taxon>Bacillota</taxon>
        <taxon>Clostridia</taxon>
        <taxon>Lachnospirales</taxon>
        <taxon>Lachnospiraceae</taxon>
        <taxon>Lachnotalea</taxon>
    </lineage>
</organism>
<dbReference type="AlphaFoldDB" id="A0A318ETA6"/>
<proteinExistence type="predicted"/>
<dbReference type="EMBL" id="QICS01000011">
    <property type="protein sequence ID" value="PXV86919.1"/>
    <property type="molecule type" value="Genomic_DNA"/>
</dbReference>
<sequence length="729" mass="82722">MMEIISQTNRTILLDVINPEKLDLLTLVGEVKGIDSLSDDQMREINLHLECRSYEEAERKMAPVIWSFFDANSQSVKYTLKKPENISESMLTQIKLNEQENFLKTVFTVMSSRKSQGLLNVEFGFEKLLEMISPKKVMEDIKQVRKEIQYNYTKYTEMEEGDPGKLDLGDRLNLLFEEASSNYNNVMAMLPLAIEDVKTRLLLGGGEQKSDHKELVPGILTMADNGEIKVLEAPKEENTALATLDDNMNAGLIEVIKEDYNAVNDTPSDYVQNLVVRTFCPLTSTNQTKIDVETEVQNYNSYLEFYRTSKDNFIKVVKPLVEKLLGVKMFFDQYKAKSKGMSPSLLIANISPEMLAKSSNLPRLITYLNTTNSKNNFKDTIWYAIYPNVSWSQNVTNKINRERFKGNVQKAGTDVYSMESLSILLDVFKDYRVGTFFSFENREETTFNALAAEGVEKAIEKCAPLVGKPYSEFAIPVLPNFTVIPKNKSGVTLDTKMRVTDNNGVAFSDAKEDVMRLWIEGVYINGAYVAAGFQAACQCPEYLKAHFNRTKVRTDSELPGVRFDIEAGNNSLLAYTTMPKEITGFTTTIKNQINQKNFGWIFSSENASLNGENITNITVYKARNLLYNSEYSSYESVYKTQVTTYIERILRYVTGDFKEDNIKNFFSNNPQSQKSKWAMKKDCINAIITEGDNLEYSIDEATSICELTISFNGSPRNLEVLINRVSSNA</sequence>
<protein>
    <submittedName>
        <fullName evidence="1">Uncharacterized protein</fullName>
    </submittedName>
</protein>
<accession>A0A318ETA6</accession>
<dbReference type="Proteomes" id="UP000247523">
    <property type="component" value="Unassembled WGS sequence"/>
</dbReference>
<comment type="caution">
    <text evidence="1">The sequence shown here is derived from an EMBL/GenBank/DDBJ whole genome shotgun (WGS) entry which is preliminary data.</text>
</comment>
<evidence type="ECO:0000313" key="2">
    <source>
        <dbReference type="Proteomes" id="UP000247523"/>
    </source>
</evidence>